<dbReference type="Pfam" id="PF16220">
    <property type="entry name" value="DUF4880"/>
    <property type="match status" value="1"/>
</dbReference>
<reference evidence="3" key="1">
    <citation type="submission" date="2022-01" db="EMBL/GenBank/DDBJ databases">
        <authorList>
            <person name="Karlyshev A.V."/>
            <person name="Jaspars M."/>
        </authorList>
    </citation>
    <scope>NUCLEOTIDE SEQUENCE</scope>
    <source>
        <strain evidence="3">AGSA3-2</strain>
    </source>
</reference>
<protein>
    <submittedName>
        <fullName evidence="3">FecR domain-containing protein</fullName>
    </submittedName>
</protein>
<dbReference type="Proteomes" id="UP001107961">
    <property type="component" value="Unassembled WGS sequence"/>
</dbReference>
<feature type="domain" description="FecR protein" evidence="1">
    <location>
        <begin position="121"/>
        <end position="210"/>
    </location>
</feature>
<dbReference type="EMBL" id="JAJVKT010000015">
    <property type="protein sequence ID" value="MCE7509529.1"/>
    <property type="molecule type" value="Genomic_DNA"/>
</dbReference>
<evidence type="ECO:0000313" key="3">
    <source>
        <dbReference type="EMBL" id="MCE7509529.1"/>
    </source>
</evidence>
<sequence>MTRSAPLDPRILSDAADWFALLRSGQASEADTERWRQWLARHPDHQQGWRLVEQVEQRFEAATGDHPHHTEATLERARHDRLRRRGVIKGLALLLASGGLGWSGWQVTGAGERIAAWRASHRTGVGEIRALELADGTRVWLNTDTALNTDLTGPQRHFQLLRGEILLETGPDPRPLEVATPAGVARPLGTRFTVRLEQERTFLAVYAGEVAITTRGHQQARLPAGFQTRFSATDIETPARADPAREAWHRGILLADDIRLDELVKELGHYQHGFINVAPEVAGLRVFGGYPLAQPERALTMLEAALPIRIQRPLPWWTEIGPGPGFRAEEK</sequence>
<gene>
    <name evidence="3" type="ORF">LZG35_12835</name>
</gene>
<keyword evidence="4" id="KW-1185">Reference proteome</keyword>
<evidence type="ECO:0000313" key="4">
    <source>
        <dbReference type="Proteomes" id="UP001107961"/>
    </source>
</evidence>
<dbReference type="PIRSF" id="PIRSF018266">
    <property type="entry name" value="FecR"/>
    <property type="match status" value="1"/>
</dbReference>
<dbReference type="GO" id="GO:0016989">
    <property type="term" value="F:sigma factor antagonist activity"/>
    <property type="evidence" value="ECO:0007669"/>
    <property type="project" value="TreeGrafter"/>
</dbReference>
<dbReference type="InterPro" id="IPR032623">
    <property type="entry name" value="FecR_N"/>
</dbReference>
<organism evidence="3 4">
    <name type="scientific">Alloalcanivorax xenomutans</name>
    <dbReference type="NCBI Taxonomy" id="1094342"/>
    <lineage>
        <taxon>Bacteria</taxon>
        <taxon>Pseudomonadati</taxon>
        <taxon>Pseudomonadota</taxon>
        <taxon>Gammaproteobacteria</taxon>
        <taxon>Oceanospirillales</taxon>
        <taxon>Alcanivoracaceae</taxon>
        <taxon>Alloalcanivorax</taxon>
    </lineage>
</organism>
<evidence type="ECO:0000259" key="1">
    <source>
        <dbReference type="Pfam" id="PF04773"/>
    </source>
</evidence>
<dbReference type="InterPro" id="IPR012373">
    <property type="entry name" value="Ferrdict_sens_TM"/>
</dbReference>
<dbReference type="RefSeq" id="WP_055099155.1">
    <property type="nucleotide sequence ID" value="NZ_CBDDTQ010000005.1"/>
</dbReference>
<dbReference type="Gene3D" id="2.60.120.1440">
    <property type="match status" value="1"/>
</dbReference>
<dbReference type="PANTHER" id="PTHR30273:SF2">
    <property type="entry name" value="PROTEIN FECR"/>
    <property type="match status" value="1"/>
</dbReference>
<name>A0A9Q3W5S7_9GAMM</name>
<dbReference type="KEGG" id="axe:P40_14450"/>
<comment type="caution">
    <text evidence="3">The sequence shown here is derived from an EMBL/GenBank/DDBJ whole genome shotgun (WGS) entry which is preliminary data.</text>
</comment>
<dbReference type="AlphaFoldDB" id="A0A9Q3W5S7"/>
<accession>A0A9Q3W5S7</accession>
<evidence type="ECO:0000259" key="2">
    <source>
        <dbReference type="Pfam" id="PF16220"/>
    </source>
</evidence>
<dbReference type="PANTHER" id="PTHR30273">
    <property type="entry name" value="PERIPLASMIC SIGNAL SENSOR AND SIGMA FACTOR ACTIVATOR FECR-RELATED"/>
    <property type="match status" value="1"/>
</dbReference>
<proteinExistence type="predicted"/>
<dbReference type="InterPro" id="IPR006860">
    <property type="entry name" value="FecR"/>
</dbReference>
<feature type="domain" description="FecR N-terminal" evidence="2">
    <location>
        <begin position="15"/>
        <end position="55"/>
    </location>
</feature>
<dbReference type="Pfam" id="PF04773">
    <property type="entry name" value="FecR"/>
    <property type="match status" value="1"/>
</dbReference>